<evidence type="ECO:0000259" key="1">
    <source>
        <dbReference type="Pfam" id="PF06568"/>
    </source>
</evidence>
<keyword evidence="3" id="KW-1185">Reference proteome</keyword>
<proteinExistence type="predicted"/>
<name>A0A839ACN4_9HYPH</name>
<organism evidence="2 3">
    <name type="scientific">Stappia albiluteola</name>
    <dbReference type="NCBI Taxonomy" id="2758565"/>
    <lineage>
        <taxon>Bacteria</taxon>
        <taxon>Pseudomonadati</taxon>
        <taxon>Pseudomonadota</taxon>
        <taxon>Alphaproteobacteria</taxon>
        <taxon>Hyphomicrobiales</taxon>
        <taxon>Stappiaceae</taxon>
        <taxon>Stappia</taxon>
    </lineage>
</organism>
<protein>
    <submittedName>
        <fullName evidence="2">DUF1127 domain-containing protein</fullName>
    </submittedName>
</protein>
<dbReference type="Proteomes" id="UP000541109">
    <property type="component" value="Unassembled WGS sequence"/>
</dbReference>
<dbReference type="AlphaFoldDB" id="A0A839ACN4"/>
<evidence type="ECO:0000313" key="3">
    <source>
        <dbReference type="Proteomes" id="UP000541109"/>
    </source>
</evidence>
<gene>
    <name evidence="2" type="ORF">H2509_06335</name>
</gene>
<evidence type="ECO:0000313" key="2">
    <source>
        <dbReference type="EMBL" id="MBA5776744.1"/>
    </source>
</evidence>
<dbReference type="RefSeq" id="WP_182163407.1">
    <property type="nucleotide sequence ID" value="NZ_JACFXV010000043.1"/>
</dbReference>
<dbReference type="Pfam" id="PF06568">
    <property type="entry name" value="YjiS-like"/>
    <property type="match status" value="1"/>
</dbReference>
<comment type="caution">
    <text evidence="2">The sequence shown here is derived from an EMBL/GenBank/DDBJ whole genome shotgun (WGS) entry which is preliminary data.</text>
</comment>
<accession>A0A839ACN4</accession>
<dbReference type="InterPro" id="IPR009506">
    <property type="entry name" value="YjiS-like"/>
</dbReference>
<sequence length="49" mass="5909">MIDTIIQKYRHWKKYRQTYAELSRLTERELDDVGIGRGDIHFISRGADR</sequence>
<dbReference type="EMBL" id="JACFXV010000043">
    <property type="protein sequence ID" value="MBA5776744.1"/>
    <property type="molecule type" value="Genomic_DNA"/>
</dbReference>
<reference evidence="2 3" key="1">
    <citation type="submission" date="2020-07" db="EMBL/GenBank/DDBJ databases">
        <title>Stappia sp., F7233, whole genome shotgun sequencing project.</title>
        <authorList>
            <person name="Jiang S."/>
            <person name="Liu Z.W."/>
            <person name="Du Z.J."/>
        </authorList>
    </citation>
    <scope>NUCLEOTIDE SEQUENCE [LARGE SCALE GENOMIC DNA]</scope>
    <source>
        <strain evidence="2 3">F7233</strain>
    </source>
</reference>
<feature type="domain" description="YjiS-like" evidence="1">
    <location>
        <begin position="5"/>
        <end position="41"/>
    </location>
</feature>